<keyword evidence="2" id="KW-1185">Reference proteome</keyword>
<evidence type="ECO:0000313" key="2">
    <source>
        <dbReference type="Proteomes" id="UP001320326"/>
    </source>
</evidence>
<dbReference type="Proteomes" id="UP001320326">
    <property type="component" value="Chromosome"/>
</dbReference>
<reference evidence="1 2" key="1">
    <citation type="journal article" date="2022" name="Int. J. Syst. Evol. Microbiol.">
        <title>&lt;i&gt;Sideroxyarcus emersonii&lt;/i&gt; gen. nov. sp. nov., a neutrophilic, microaerobic iron- and thiosulfate-oxidizing bacterium isolated from iron-rich wetland sediment.</title>
        <authorList>
            <person name="Kato S."/>
            <person name="Itoh T."/>
            <person name="Iino T."/>
            <person name="Ohkuma M."/>
        </authorList>
    </citation>
    <scope>NUCLEOTIDE SEQUENCE [LARGE SCALE GENOMIC DNA]</scope>
    <source>
        <strain evidence="1 2">MIZ01</strain>
    </source>
</reference>
<dbReference type="KEGG" id="seme:MIZ01_2066"/>
<dbReference type="EMBL" id="AP023423">
    <property type="protein sequence ID" value="BCK88264.1"/>
    <property type="molecule type" value="Genomic_DNA"/>
</dbReference>
<proteinExistence type="predicted"/>
<dbReference type="RefSeq" id="WP_237246798.1">
    <property type="nucleotide sequence ID" value="NZ_AP023423.1"/>
</dbReference>
<accession>A0AAN1XBI4</accession>
<protein>
    <submittedName>
        <fullName evidence="1">Uncharacterized protein</fullName>
    </submittedName>
</protein>
<sequence length="133" mass="14770">MPNASPIRVIIELAESGPVFQRLTEATQKTVGNYTAHRHQPHFQGGEIHGHCDLPGGRQVSWTATGHRLHPNKFPADNKIPNDAKAAVATVLGVSTDLLECYSAFSEFENQEVFVVRKSSRTKSFKQFLREGK</sequence>
<name>A0AAN1XBI4_9PROT</name>
<dbReference type="AlphaFoldDB" id="A0AAN1XBI4"/>
<gene>
    <name evidence="1" type="ORF">MIZ01_2066</name>
</gene>
<evidence type="ECO:0000313" key="1">
    <source>
        <dbReference type="EMBL" id="BCK88264.1"/>
    </source>
</evidence>
<organism evidence="1 2">
    <name type="scientific">Sideroxyarcus emersonii</name>
    <dbReference type="NCBI Taxonomy" id="2764705"/>
    <lineage>
        <taxon>Bacteria</taxon>
        <taxon>Pseudomonadati</taxon>
        <taxon>Pseudomonadota</taxon>
        <taxon>Betaproteobacteria</taxon>
        <taxon>Nitrosomonadales</taxon>
        <taxon>Gallionellaceae</taxon>
        <taxon>Sideroxyarcus</taxon>
    </lineage>
</organism>